<dbReference type="WBParaSite" id="jg9593">
    <property type="protein sequence ID" value="jg9593"/>
    <property type="gene ID" value="jg9593"/>
</dbReference>
<evidence type="ECO:0000313" key="7">
    <source>
        <dbReference type="Proteomes" id="UP000887574"/>
    </source>
</evidence>
<keyword evidence="7" id="KW-1185">Reference proteome</keyword>
<evidence type="ECO:0000256" key="1">
    <source>
        <dbReference type="ARBA" id="ARBA00004606"/>
    </source>
</evidence>
<evidence type="ECO:0000313" key="8">
    <source>
        <dbReference type="WBParaSite" id="jg9593"/>
    </source>
</evidence>
<proteinExistence type="predicted"/>
<sequence length="435" mass="49575">MKGNEEVLPSISFPTSKNKCGILKRQITWFDLKFPTIKVISLGALVFIVILLLHYILLQIYSDQIGKLLTGSPSDMSGTAPKAYVRDASTSKQLDCRRVMQNDVNYMKRMVKTRITYQDPSDLPMDCASIKARNYFPSRPNSKQEASFPLAQARIVYKDYRFLEMELAAGYAPQNCVDGAGKNMITSYMECLKLLTAASELQSKHWKYVSLLQNHDVTIKTNQEAVQILEWMNGANDVEMKKPLKVESTLSLTASKYKDVFNGVFPRINLLKEALISRQDTQGFSSHDIVLPTLNAAYALALPGGYTHNCLERGEYTQHITRMSLWYDENKCGSKHMRHAICVFGMEDLSLWLAHLPHLFANKLLPEFDFGAIDCWYEEMFHRSYLETHNPFTRLNATLYQSMPQVRYQGFRKSANGLTKSLLNTFDCKTGSTIE</sequence>
<evidence type="ECO:0000256" key="4">
    <source>
        <dbReference type="ARBA" id="ARBA00023136"/>
    </source>
</evidence>
<keyword evidence="4 6" id="KW-0472">Membrane</keyword>
<keyword evidence="6" id="KW-1133">Transmembrane helix</keyword>
<dbReference type="AlphaFoldDB" id="A0A915ER96"/>
<evidence type="ECO:0000256" key="5">
    <source>
        <dbReference type="ARBA" id="ARBA00023180"/>
    </source>
</evidence>
<comment type="subcellular location">
    <subcellularLocation>
        <location evidence="1">Membrane</location>
        <topology evidence="1">Single-pass type II membrane protein</topology>
    </subcellularLocation>
</comment>
<dbReference type="PANTHER" id="PTHR46671">
    <property type="entry name" value="PROTEIN CBG11221"/>
    <property type="match status" value="1"/>
</dbReference>
<dbReference type="GO" id="GO:0016020">
    <property type="term" value="C:membrane"/>
    <property type="evidence" value="ECO:0007669"/>
    <property type="project" value="UniProtKB-SubCell"/>
</dbReference>
<keyword evidence="6" id="KW-0812">Transmembrane</keyword>
<protein>
    <submittedName>
        <fullName evidence="8">Uncharacterized protein</fullName>
    </submittedName>
</protein>
<accession>A0A915ER96</accession>
<organism evidence="7 8">
    <name type="scientific">Ditylenchus dipsaci</name>
    <dbReference type="NCBI Taxonomy" id="166011"/>
    <lineage>
        <taxon>Eukaryota</taxon>
        <taxon>Metazoa</taxon>
        <taxon>Ecdysozoa</taxon>
        <taxon>Nematoda</taxon>
        <taxon>Chromadorea</taxon>
        <taxon>Rhabditida</taxon>
        <taxon>Tylenchina</taxon>
        <taxon>Tylenchomorpha</taxon>
        <taxon>Sphaerularioidea</taxon>
        <taxon>Anguinidae</taxon>
        <taxon>Anguininae</taxon>
        <taxon>Ditylenchus</taxon>
    </lineage>
</organism>
<name>A0A915ER96_9BILA</name>
<evidence type="ECO:0000256" key="6">
    <source>
        <dbReference type="SAM" id="Phobius"/>
    </source>
</evidence>
<dbReference type="Proteomes" id="UP000887574">
    <property type="component" value="Unplaced"/>
</dbReference>
<keyword evidence="3" id="KW-0808">Transferase</keyword>
<reference evidence="8" key="1">
    <citation type="submission" date="2022-11" db="UniProtKB">
        <authorList>
            <consortium name="WormBaseParasite"/>
        </authorList>
    </citation>
    <scope>IDENTIFICATION</scope>
</reference>
<dbReference type="PANTHER" id="PTHR46671:SF7">
    <property type="entry name" value="CORE-2_I-BRANCHING ENZYME"/>
    <property type="match status" value="1"/>
</dbReference>
<evidence type="ECO:0000256" key="2">
    <source>
        <dbReference type="ARBA" id="ARBA00022676"/>
    </source>
</evidence>
<keyword evidence="2" id="KW-0328">Glycosyltransferase</keyword>
<dbReference type="Pfam" id="PF02485">
    <property type="entry name" value="Branch"/>
    <property type="match status" value="1"/>
</dbReference>
<evidence type="ECO:0000256" key="3">
    <source>
        <dbReference type="ARBA" id="ARBA00022679"/>
    </source>
</evidence>
<dbReference type="InterPro" id="IPR003406">
    <property type="entry name" value="Glyco_trans_14"/>
</dbReference>
<feature type="transmembrane region" description="Helical" evidence="6">
    <location>
        <begin position="39"/>
        <end position="58"/>
    </location>
</feature>
<keyword evidence="5" id="KW-0325">Glycoprotein</keyword>
<dbReference type="GO" id="GO:0016757">
    <property type="term" value="F:glycosyltransferase activity"/>
    <property type="evidence" value="ECO:0007669"/>
    <property type="project" value="UniProtKB-KW"/>
</dbReference>